<sequence length="356" mass="39603">MPTPRYRSVLPISYMVPTFYPAASGTVQPQGNAPLIQLADPDLQARAQRLVNVLYWTATTYKDHDGMTDSDTLKVFIAPEFYFRKASEDEARRGGFVPGTSFGSYPEESRYMLAEALYGAIVQSTLFKDWTIVAGTICSALPPRHDGRLNLLNTAIMLRGRRPELDASVPYALMEKHYISNIDGPDPQLHANLDPTTTYSFHLNPDQHLDNLIFWDNMSVGLEVCLDHSMQVVKNAVNVVRQSIGPGAVNLDIQLVTSCGMSVVDQAVAVRDGSLVMLTDGMSYAGDLFPEPIFQVGRYNARTGRVDVIDPDNFLFTELPGNSNYQVLQYAQGRYVELGRRQGVWISNDRLPMVVS</sequence>
<protein>
    <submittedName>
        <fullName evidence="1">Uncharacterized protein</fullName>
    </submittedName>
</protein>
<organism evidence="1 2">
    <name type="scientific">Luteibacter anthropi</name>
    <dbReference type="NCBI Taxonomy" id="564369"/>
    <lineage>
        <taxon>Bacteria</taxon>
        <taxon>Pseudomonadati</taxon>
        <taxon>Pseudomonadota</taxon>
        <taxon>Gammaproteobacteria</taxon>
        <taxon>Lysobacterales</taxon>
        <taxon>Rhodanobacteraceae</taxon>
        <taxon>Luteibacter</taxon>
    </lineage>
</organism>
<accession>A0A7X5U823</accession>
<evidence type="ECO:0000313" key="2">
    <source>
        <dbReference type="Proteomes" id="UP000490980"/>
    </source>
</evidence>
<dbReference type="EMBL" id="JAARLZ010000002">
    <property type="protein sequence ID" value="NII05517.1"/>
    <property type="molecule type" value="Genomic_DNA"/>
</dbReference>
<keyword evidence="2" id="KW-1185">Reference proteome</keyword>
<reference evidence="1 2" key="1">
    <citation type="submission" date="2020-03" db="EMBL/GenBank/DDBJ databases">
        <authorList>
            <person name="Lai Q."/>
        </authorList>
    </citation>
    <scope>NUCLEOTIDE SEQUENCE [LARGE SCALE GENOMIC DNA]</scope>
    <source>
        <strain evidence="1 2">CCUG 25036</strain>
    </source>
</reference>
<evidence type="ECO:0000313" key="1">
    <source>
        <dbReference type="EMBL" id="NII05517.1"/>
    </source>
</evidence>
<dbReference type="RefSeq" id="WP_166946618.1">
    <property type="nucleotide sequence ID" value="NZ_CP077072.1"/>
</dbReference>
<proteinExistence type="predicted"/>
<dbReference type="Proteomes" id="UP000490980">
    <property type="component" value="Unassembled WGS sequence"/>
</dbReference>
<dbReference type="AlphaFoldDB" id="A0A7X5U823"/>
<name>A0A7X5U823_9GAMM</name>
<gene>
    <name evidence="1" type="ORF">HBF25_03825</name>
</gene>
<comment type="caution">
    <text evidence="1">The sequence shown here is derived from an EMBL/GenBank/DDBJ whole genome shotgun (WGS) entry which is preliminary data.</text>
</comment>